<dbReference type="EMBL" id="CM042883">
    <property type="protein sequence ID" value="KAI4375595.1"/>
    <property type="molecule type" value="Genomic_DNA"/>
</dbReference>
<gene>
    <name evidence="1" type="ORF">MLD38_013448</name>
</gene>
<dbReference type="Proteomes" id="UP001057402">
    <property type="component" value="Chromosome 4"/>
</dbReference>
<keyword evidence="2" id="KW-1185">Reference proteome</keyword>
<evidence type="ECO:0000313" key="2">
    <source>
        <dbReference type="Proteomes" id="UP001057402"/>
    </source>
</evidence>
<evidence type="ECO:0000313" key="1">
    <source>
        <dbReference type="EMBL" id="KAI4375595.1"/>
    </source>
</evidence>
<organism evidence="1 2">
    <name type="scientific">Melastoma candidum</name>
    <dbReference type="NCBI Taxonomy" id="119954"/>
    <lineage>
        <taxon>Eukaryota</taxon>
        <taxon>Viridiplantae</taxon>
        <taxon>Streptophyta</taxon>
        <taxon>Embryophyta</taxon>
        <taxon>Tracheophyta</taxon>
        <taxon>Spermatophyta</taxon>
        <taxon>Magnoliopsida</taxon>
        <taxon>eudicotyledons</taxon>
        <taxon>Gunneridae</taxon>
        <taxon>Pentapetalae</taxon>
        <taxon>rosids</taxon>
        <taxon>malvids</taxon>
        <taxon>Myrtales</taxon>
        <taxon>Melastomataceae</taxon>
        <taxon>Melastomatoideae</taxon>
        <taxon>Melastomateae</taxon>
        <taxon>Melastoma</taxon>
    </lineage>
</organism>
<accession>A0ACB9R9K9</accession>
<proteinExistence type="predicted"/>
<comment type="caution">
    <text evidence="1">The sequence shown here is derived from an EMBL/GenBank/DDBJ whole genome shotgun (WGS) entry which is preliminary data.</text>
</comment>
<protein>
    <submittedName>
        <fullName evidence="1">Uncharacterized protein</fullName>
    </submittedName>
</protein>
<name>A0ACB9R9K9_9MYRT</name>
<sequence length="529" mass="56933">MNHPDSNSRAEADRWLTAAAKLLATRDFQGTKTFAIRARDTDPSGSIHEAVDRILAVADTLILSSGDPSGVDYYSVLQLPQLTQSLELIATHFRRLALLLNPERNPFPFAEHAFRIVSDAWSVLSNPTKKVLYDNELRMSLLGHGPPGNFATPAPPAVPRAPAPASSSVARPMFMNGVEISIGNSQSNSGGSRQTRAQTSQNTPVTPARPVTANPPAKASRGSAGTAPREKSFWTCCPYCFHMYEYAKMYEDCVLKCQNCERAFHGVVIEPPPVVEKDSYYSCWGHFPIGFPGVKNDGRSGKGWMPITAMVEGGDLFPGLVAGKKRRGRPPGKSTGPKVYYHEDEINVELSDESDDSDVDWRNPGTGRKTRKARKGKSPGSKSGDMVIKRPVGRPRKVRDTDNPNTGGEGTANFETTGSNGMRNQGTVSGSANVGEISRGESSKKAVGNPAQKRAGRGTKELGKLDLNVEFSNDQVEEPMRNAAVGSSKGAGHGLEDTIEGSGFFEGLDEFLSSLPILSVVGDDKVKAA</sequence>
<reference evidence="2" key="1">
    <citation type="journal article" date="2023" name="Front. Plant Sci.">
        <title>Chromosomal-level genome assembly of Melastoma candidum provides insights into trichome evolution.</title>
        <authorList>
            <person name="Zhong Y."/>
            <person name="Wu W."/>
            <person name="Sun C."/>
            <person name="Zou P."/>
            <person name="Liu Y."/>
            <person name="Dai S."/>
            <person name="Zhou R."/>
        </authorList>
    </citation>
    <scope>NUCLEOTIDE SEQUENCE [LARGE SCALE GENOMIC DNA]</scope>
</reference>